<evidence type="ECO:0000259" key="1">
    <source>
        <dbReference type="Pfam" id="PF13403"/>
    </source>
</evidence>
<dbReference type="AlphaFoldDB" id="A0A1B8P1L8"/>
<gene>
    <name evidence="2" type="ORF">A8U91_00456</name>
</gene>
<sequence>MVTAGHGLVVDGLVINAAALVNGGSIDYMPWDELGELVTYYHIETEKHEVILANGIEAETYIDYVDRRAFDNYAEYVALYGIETRIVEMPSHRISARRMLPLVLRQRLGIDMSAFEAETA</sequence>
<name>A0A1B8P1L8_HALEL</name>
<feature type="domain" description="Hedgehog/Intein (Hint)" evidence="1">
    <location>
        <begin position="11"/>
        <end position="63"/>
    </location>
</feature>
<accession>A0A1B8P1L8</accession>
<protein>
    <recommendedName>
        <fullName evidence="1">Hedgehog/Intein (Hint) domain-containing protein</fullName>
    </recommendedName>
</protein>
<organism evidence="2 3">
    <name type="scientific">Halomonas elongata</name>
    <dbReference type="NCBI Taxonomy" id="2746"/>
    <lineage>
        <taxon>Bacteria</taxon>
        <taxon>Pseudomonadati</taxon>
        <taxon>Pseudomonadota</taxon>
        <taxon>Gammaproteobacteria</taxon>
        <taxon>Oceanospirillales</taxon>
        <taxon>Halomonadaceae</taxon>
        <taxon>Halomonas</taxon>
    </lineage>
</organism>
<reference evidence="2 3" key="1">
    <citation type="submission" date="2016-06" db="EMBL/GenBank/DDBJ databases">
        <title>Genome sequence of halotolerant plant growth promoting strain of Halomonas elongata HEK1 isolated from salterns of Rann of Kutch, Gujarat, India.</title>
        <authorList>
            <person name="Gaba S."/>
            <person name="Singh R.N."/>
            <person name="Abrol S."/>
            <person name="Kaushik R."/>
            <person name="Saxena A.K."/>
        </authorList>
    </citation>
    <scope>NUCLEOTIDE SEQUENCE [LARGE SCALE GENOMIC DNA]</scope>
    <source>
        <strain evidence="2 3">HEK1</strain>
    </source>
</reference>
<dbReference type="EMBL" id="MAJD01000001">
    <property type="protein sequence ID" value="OBX36120.1"/>
    <property type="molecule type" value="Genomic_DNA"/>
</dbReference>
<evidence type="ECO:0000313" key="2">
    <source>
        <dbReference type="EMBL" id="OBX36120.1"/>
    </source>
</evidence>
<dbReference type="InterPro" id="IPR028992">
    <property type="entry name" value="Hedgehog/Intein_dom"/>
</dbReference>
<evidence type="ECO:0000313" key="3">
    <source>
        <dbReference type="Proteomes" id="UP000092504"/>
    </source>
</evidence>
<dbReference type="Pfam" id="PF13403">
    <property type="entry name" value="Hint_2"/>
    <property type="match status" value="1"/>
</dbReference>
<proteinExistence type="predicted"/>
<dbReference type="PATRIC" id="fig|2746.7.peg.469"/>
<comment type="caution">
    <text evidence="2">The sequence shown here is derived from an EMBL/GenBank/DDBJ whole genome shotgun (WGS) entry which is preliminary data.</text>
</comment>
<dbReference type="Proteomes" id="UP000092504">
    <property type="component" value="Unassembled WGS sequence"/>
</dbReference>